<dbReference type="EMBL" id="BAABKK010000024">
    <property type="protein sequence ID" value="GAA5198125.1"/>
    <property type="molecule type" value="Genomic_DNA"/>
</dbReference>
<evidence type="ECO:0000313" key="3">
    <source>
        <dbReference type="Proteomes" id="UP001500200"/>
    </source>
</evidence>
<proteinExistence type="predicted"/>
<feature type="compositionally biased region" description="Low complexity" evidence="1">
    <location>
        <begin position="116"/>
        <end position="131"/>
    </location>
</feature>
<sequence length="167" mass="17672">MNRGASAIIAAPMGTLTKNPARQEIQWASAPPITSPKLAPIPAVAPYKATARVRSLPSGKLAVSRDREAGATIAAPIPCTARPAIAHQPAGATPISSDAIENTTSPTTKTRRRPSKSPARAPRSSRPPKTSVYASWTQESSPVLSRSSACRRGRAVKMTELSRRIMK</sequence>
<feature type="compositionally biased region" description="Polar residues" evidence="1">
    <location>
        <begin position="132"/>
        <end position="148"/>
    </location>
</feature>
<comment type="caution">
    <text evidence="2">The sequence shown here is derived from an EMBL/GenBank/DDBJ whole genome shotgun (WGS) entry which is preliminary data.</text>
</comment>
<evidence type="ECO:0000313" key="2">
    <source>
        <dbReference type="EMBL" id="GAA5198125.1"/>
    </source>
</evidence>
<evidence type="ECO:0000256" key="1">
    <source>
        <dbReference type="SAM" id="MobiDB-lite"/>
    </source>
</evidence>
<feature type="region of interest" description="Disordered" evidence="1">
    <location>
        <begin position="84"/>
        <end position="167"/>
    </location>
</feature>
<reference evidence="3" key="1">
    <citation type="journal article" date="2019" name="Int. J. Syst. Evol. Microbiol.">
        <title>The Global Catalogue of Microorganisms (GCM) 10K type strain sequencing project: providing services to taxonomists for standard genome sequencing and annotation.</title>
        <authorList>
            <consortium name="The Broad Institute Genomics Platform"/>
            <consortium name="The Broad Institute Genome Sequencing Center for Infectious Disease"/>
            <person name="Wu L."/>
            <person name="Ma J."/>
        </authorList>
    </citation>
    <scope>NUCLEOTIDE SEQUENCE [LARGE SCALE GENOMIC DNA]</scope>
    <source>
        <strain evidence="3">JCM 18514</strain>
    </source>
</reference>
<name>A0ABP9SP28_9MICC</name>
<protein>
    <submittedName>
        <fullName evidence="2">Uncharacterized protein</fullName>
    </submittedName>
</protein>
<dbReference type="Proteomes" id="UP001500200">
    <property type="component" value="Unassembled WGS sequence"/>
</dbReference>
<organism evidence="2 3">
    <name type="scientific">Arthrobacter gyeryongensis</name>
    <dbReference type="NCBI Taxonomy" id="1650592"/>
    <lineage>
        <taxon>Bacteria</taxon>
        <taxon>Bacillati</taxon>
        <taxon>Actinomycetota</taxon>
        <taxon>Actinomycetes</taxon>
        <taxon>Micrococcales</taxon>
        <taxon>Micrococcaceae</taxon>
        <taxon>Arthrobacter</taxon>
    </lineage>
</organism>
<accession>A0ABP9SP28</accession>
<keyword evidence="3" id="KW-1185">Reference proteome</keyword>
<gene>
    <name evidence="2" type="ORF">GCM10023346_34560</name>
</gene>